<protein>
    <submittedName>
        <fullName evidence="2">Stage III sporulation protein AG</fullName>
    </submittedName>
</protein>
<name>A0ABR7P7Q3_9FIRM</name>
<dbReference type="Proteomes" id="UP000661649">
    <property type="component" value="Unassembled WGS sequence"/>
</dbReference>
<reference evidence="2 3" key="1">
    <citation type="submission" date="2020-08" db="EMBL/GenBank/DDBJ databases">
        <title>Genome public.</title>
        <authorList>
            <person name="Liu C."/>
            <person name="Sun Q."/>
        </authorList>
    </citation>
    <scope>NUCLEOTIDE SEQUENCE [LARGE SCALE GENOMIC DNA]</scope>
    <source>
        <strain evidence="2 3">3_YM_SP_D4_24.mj</strain>
    </source>
</reference>
<keyword evidence="1" id="KW-1133">Transmembrane helix</keyword>
<dbReference type="RefSeq" id="WP_022304444.1">
    <property type="nucleotide sequence ID" value="NZ_DAWEED010000018.1"/>
</dbReference>
<accession>A0ABR7P7Q3</accession>
<evidence type="ECO:0000313" key="2">
    <source>
        <dbReference type="EMBL" id="MBC8627424.1"/>
    </source>
</evidence>
<sequence>MRGFPDKLKKEYLAVALLVGILCLILAIPVKKETINETNTAIEEKSEDLKEGAWQEQIQARLQNMLNESEGAGETKVFLTFENSWENVVEKDENQTVFQKDATGNQTPYVKMQKYPKISGVLILAKGADNPVVVQNIQEAVQALFQVEAHRIKVMKMN</sequence>
<keyword evidence="1" id="KW-0812">Transmembrane</keyword>
<evidence type="ECO:0000313" key="3">
    <source>
        <dbReference type="Proteomes" id="UP000661649"/>
    </source>
</evidence>
<keyword evidence="1" id="KW-0472">Membrane</keyword>
<feature type="transmembrane region" description="Helical" evidence="1">
    <location>
        <begin position="12"/>
        <end position="30"/>
    </location>
</feature>
<keyword evidence="3" id="KW-1185">Reference proteome</keyword>
<organism evidence="2 3">
    <name type="scientific">Blautia stercoris</name>
    <dbReference type="NCBI Taxonomy" id="871664"/>
    <lineage>
        <taxon>Bacteria</taxon>
        <taxon>Bacillati</taxon>
        <taxon>Bacillota</taxon>
        <taxon>Clostridia</taxon>
        <taxon>Lachnospirales</taxon>
        <taxon>Lachnospiraceae</taxon>
        <taxon>Blautia</taxon>
    </lineage>
</organism>
<dbReference type="EMBL" id="JACRTP010000001">
    <property type="protein sequence ID" value="MBC8627424.1"/>
    <property type="molecule type" value="Genomic_DNA"/>
</dbReference>
<proteinExistence type="predicted"/>
<gene>
    <name evidence="2" type="ORF">H8712_02075</name>
</gene>
<evidence type="ECO:0000256" key="1">
    <source>
        <dbReference type="SAM" id="Phobius"/>
    </source>
</evidence>
<comment type="caution">
    <text evidence="2">The sequence shown here is derived from an EMBL/GenBank/DDBJ whole genome shotgun (WGS) entry which is preliminary data.</text>
</comment>